<protein>
    <submittedName>
        <fullName evidence="3">Uncharacterized protein</fullName>
    </submittedName>
</protein>
<evidence type="ECO:0000313" key="4">
    <source>
        <dbReference type="Proteomes" id="UP000029665"/>
    </source>
</evidence>
<keyword evidence="4" id="KW-1185">Reference proteome</keyword>
<comment type="caution">
    <text evidence="3">The sequence shown here is derived from an EMBL/GenBank/DDBJ whole genome shotgun (WGS) entry which is preliminary data.</text>
</comment>
<keyword evidence="2" id="KW-0472">Membrane</keyword>
<organism evidence="3 4">
    <name type="scientific">Pycnoporus cinnabarinus</name>
    <name type="common">Cinnabar-red polypore</name>
    <name type="synonym">Trametes cinnabarina</name>
    <dbReference type="NCBI Taxonomy" id="5643"/>
    <lineage>
        <taxon>Eukaryota</taxon>
        <taxon>Fungi</taxon>
        <taxon>Dikarya</taxon>
        <taxon>Basidiomycota</taxon>
        <taxon>Agaricomycotina</taxon>
        <taxon>Agaricomycetes</taxon>
        <taxon>Polyporales</taxon>
        <taxon>Polyporaceae</taxon>
        <taxon>Trametes</taxon>
    </lineage>
</organism>
<dbReference type="Proteomes" id="UP000029665">
    <property type="component" value="Unassembled WGS sequence"/>
</dbReference>
<evidence type="ECO:0000256" key="2">
    <source>
        <dbReference type="SAM" id="Phobius"/>
    </source>
</evidence>
<evidence type="ECO:0000256" key="1">
    <source>
        <dbReference type="SAM" id="MobiDB-lite"/>
    </source>
</evidence>
<name>A0A060SCV7_PYCCI</name>
<feature type="compositionally biased region" description="Polar residues" evidence="1">
    <location>
        <begin position="259"/>
        <end position="272"/>
    </location>
</feature>
<dbReference type="OrthoDB" id="3265734at2759"/>
<gene>
    <name evidence="3" type="ORF">BN946_scf184970.g139</name>
</gene>
<accession>A0A060SCV7</accession>
<feature type="compositionally biased region" description="Low complexity" evidence="1">
    <location>
        <begin position="230"/>
        <end position="253"/>
    </location>
</feature>
<proteinExistence type="predicted"/>
<keyword evidence="2" id="KW-1133">Transmembrane helix</keyword>
<feature type="compositionally biased region" description="Polar residues" evidence="1">
    <location>
        <begin position="326"/>
        <end position="338"/>
    </location>
</feature>
<sequence length="338" mass="36298">MVYSESDSRLLLIDDRDASVQYEGNWEQQWSGDVTVSSSQSDDASVSLVFDGTRIIVNALRGPQKKCTSNPTMQFSIDGVPSEPYTSEPTANWTLYDVYDKQGLDDDTHTINITVAMPPGACSFYLNEFWFQPSTKYSSLAPLPDKPETGERTTPVGAIVGGVLGAVAILALVLALGWFLWWRRRRHHVYRSLDGPSEPKDSEMVTPFISVHLPSGIRAAVATDSKRASGEAPGPALPSASSIASLPIRSSSPSPVPSTHSTDAQRGGQISSVLGDAGSSIGEAPHLHSPHGNSQQVDPAPLRSGKVKDMVQAAIRAARRSISVRDSTPTEAPPQYSE</sequence>
<feature type="compositionally biased region" description="Low complexity" evidence="1">
    <location>
        <begin position="313"/>
        <end position="325"/>
    </location>
</feature>
<keyword evidence="2" id="KW-0812">Transmembrane</keyword>
<dbReference type="AlphaFoldDB" id="A0A060SCV7"/>
<dbReference type="HOGENOM" id="CLU_821688_0_0_1"/>
<dbReference type="OMA" id="GMHTINA"/>
<evidence type="ECO:0000313" key="3">
    <source>
        <dbReference type="EMBL" id="CDO72287.1"/>
    </source>
</evidence>
<dbReference type="Gene3D" id="2.60.120.260">
    <property type="entry name" value="Galactose-binding domain-like"/>
    <property type="match status" value="1"/>
</dbReference>
<feature type="region of interest" description="Disordered" evidence="1">
    <location>
        <begin position="222"/>
        <end position="338"/>
    </location>
</feature>
<dbReference type="EMBL" id="CCBP010000111">
    <property type="protein sequence ID" value="CDO72287.1"/>
    <property type="molecule type" value="Genomic_DNA"/>
</dbReference>
<dbReference type="STRING" id="5643.A0A060SCV7"/>
<reference evidence="3" key="1">
    <citation type="submission" date="2014-01" db="EMBL/GenBank/DDBJ databases">
        <title>The genome of the white-rot fungus Pycnoporus cinnabarinus: a basidiomycete model with a versatile arsenal for lignocellulosic biomass breakdown.</title>
        <authorList>
            <person name="Levasseur A."/>
            <person name="Lomascolo A."/>
            <person name="Ruiz-Duenas F.J."/>
            <person name="Uzan E."/>
            <person name="Piumi F."/>
            <person name="Kues U."/>
            <person name="Ram A.F.J."/>
            <person name="Murat C."/>
            <person name="Haon M."/>
            <person name="Benoit I."/>
            <person name="Arfi Y."/>
            <person name="Chevret D."/>
            <person name="Drula E."/>
            <person name="Kwon M.J."/>
            <person name="Gouret P."/>
            <person name="Lesage-Meessen L."/>
            <person name="Lombard V."/>
            <person name="Mariette J."/>
            <person name="Noirot C."/>
            <person name="Park J."/>
            <person name="Patyshakuliyeva A."/>
            <person name="Wieneger R.A.B."/>
            <person name="Wosten H.A.B."/>
            <person name="Martin F."/>
            <person name="Coutinho P.M."/>
            <person name="de Vries R."/>
            <person name="Martinez A.T."/>
            <person name="Klopp C."/>
            <person name="Pontarotti P."/>
            <person name="Henrissat B."/>
            <person name="Record E."/>
        </authorList>
    </citation>
    <scope>NUCLEOTIDE SEQUENCE [LARGE SCALE GENOMIC DNA]</scope>
    <source>
        <strain evidence="3">BRFM137</strain>
    </source>
</reference>
<dbReference type="CDD" id="cd12087">
    <property type="entry name" value="TM_EGFR-like"/>
    <property type="match status" value="1"/>
</dbReference>
<feature type="transmembrane region" description="Helical" evidence="2">
    <location>
        <begin position="156"/>
        <end position="181"/>
    </location>
</feature>